<dbReference type="GO" id="GO:0022857">
    <property type="term" value="F:transmembrane transporter activity"/>
    <property type="evidence" value="ECO:0007669"/>
    <property type="project" value="InterPro"/>
</dbReference>
<evidence type="ECO:0000259" key="7">
    <source>
        <dbReference type="Pfam" id="PF25967"/>
    </source>
</evidence>
<dbReference type="InterPro" id="IPR058625">
    <property type="entry name" value="MdtA-like_BSH"/>
</dbReference>
<feature type="domain" description="Multidrug resistance protein MdtA-like beta-barrel" evidence="6">
    <location>
        <begin position="202"/>
        <end position="285"/>
    </location>
</feature>
<dbReference type="AlphaFoldDB" id="A0A1H1VZC3"/>
<name>A0A1H1VZC3_MUCMA</name>
<dbReference type="Gene3D" id="2.40.420.20">
    <property type="match status" value="1"/>
</dbReference>
<evidence type="ECO:0000313" key="9">
    <source>
        <dbReference type="Proteomes" id="UP000199679"/>
    </source>
</evidence>
<dbReference type="RefSeq" id="WP_091371928.1">
    <property type="nucleotide sequence ID" value="NZ_LT629740.1"/>
</dbReference>
<keyword evidence="3" id="KW-0732">Signal</keyword>
<proteinExistence type="inferred from homology"/>
<dbReference type="Gene3D" id="2.40.50.100">
    <property type="match status" value="1"/>
</dbReference>
<evidence type="ECO:0000313" key="8">
    <source>
        <dbReference type="EMBL" id="SDS90102.1"/>
    </source>
</evidence>
<feature type="chain" id="PRO_5009263870" evidence="3">
    <location>
        <begin position="18"/>
        <end position="393"/>
    </location>
</feature>
<dbReference type="GO" id="GO:0005886">
    <property type="term" value="C:plasma membrane"/>
    <property type="evidence" value="ECO:0007669"/>
    <property type="project" value="TreeGrafter"/>
</dbReference>
<accession>A0A1H1VZC3</accession>
<evidence type="ECO:0000256" key="1">
    <source>
        <dbReference type="ARBA" id="ARBA00004196"/>
    </source>
</evidence>
<evidence type="ECO:0000259" key="4">
    <source>
        <dbReference type="Pfam" id="PF25876"/>
    </source>
</evidence>
<dbReference type="EMBL" id="LT629740">
    <property type="protein sequence ID" value="SDS90102.1"/>
    <property type="molecule type" value="Genomic_DNA"/>
</dbReference>
<feature type="domain" description="Multidrug resistance protein MdtA-like C-terminal permuted SH3" evidence="7">
    <location>
        <begin position="336"/>
        <end position="370"/>
    </location>
</feature>
<evidence type="ECO:0000259" key="6">
    <source>
        <dbReference type="Pfam" id="PF25944"/>
    </source>
</evidence>
<dbReference type="InterPro" id="IPR006143">
    <property type="entry name" value="RND_pump_MFP"/>
</dbReference>
<dbReference type="SUPFAM" id="SSF111369">
    <property type="entry name" value="HlyD-like secretion proteins"/>
    <property type="match status" value="1"/>
</dbReference>
<dbReference type="GO" id="GO:0046677">
    <property type="term" value="P:response to antibiotic"/>
    <property type="evidence" value="ECO:0007669"/>
    <property type="project" value="TreeGrafter"/>
</dbReference>
<sequence>MNKAILTTVFASSLLLAACAKKQPPANTEVPVNLLKVTKKTVLYYDKYPATTAALSQVSLLPQVQGAVTGIFFTEGTHVKKGQKLYTIDERLYKDAYDAAVANLQVSQGTLVQSQQDADRYDYLNKYNAVAKQLYDHAVITLQNAKNSVKSSEQAVKSAKTNLSYSTIYAPFDGTIGLSQVKLGNVVTVGTTVLNTISTDNPMAVDFVINEKQLPKFEKLQFAKKTIDSLFTILLPDGSLYPATGKMSVIDRAVDSQTGSITIRLVFSNPKGVLRTGMSCVVKVHNQDTEPQLVIPSKAVVEQMGEYFVYVAKDTLVNNPKAGADSAKNQLKQLRASEKKVQVGQTIGANVVIKSGIDEGERVVVDGVQTLHDNVQITTANKIGPSAGGKGGK</sequence>
<dbReference type="Pfam" id="PF25876">
    <property type="entry name" value="HH_MFP_RND"/>
    <property type="match status" value="1"/>
</dbReference>
<dbReference type="Gene3D" id="2.40.30.170">
    <property type="match status" value="1"/>
</dbReference>
<dbReference type="STRING" id="652787.SAMN05216490_2051"/>
<dbReference type="InterPro" id="IPR058626">
    <property type="entry name" value="MdtA-like_b-barrel"/>
</dbReference>
<keyword evidence="9" id="KW-1185">Reference proteome</keyword>
<dbReference type="InterPro" id="IPR058624">
    <property type="entry name" value="MdtA-like_HH"/>
</dbReference>
<reference evidence="8 9" key="1">
    <citation type="submission" date="2016-10" db="EMBL/GenBank/DDBJ databases">
        <authorList>
            <person name="de Groot N.N."/>
        </authorList>
    </citation>
    <scope>NUCLEOTIDE SEQUENCE [LARGE SCALE GENOMIC DNA]</scope>
    <source>
        <strain evidence="8 9">MP1X4</strain>
    </source>
</reference>
<dbReference type="NCBIfam" id="TIGR01730">
    <property type="entry name" value="RND_mfp"/>
    <property type="match status" value="1"/>
</dbReference>
<comment type="subcellular location">
    <subcellularLocation>
        <location evidence="1">Cell envelope</location>
    </subcellularLocation>
</comment>
<protein>
    <submittedName>
        <fullName evidence="8">Membrane fusion protein, multidrug efflux system</fullName>
    </submittedName>
</protein>
<dbReference type="PANTHER" id="PTHR30158">
    <property type="entry name" value="ACRA/E-RELATED COMPONENT OF DRUG EFFLUX TRANSPORTER"/>
    <property type="match status" value="1"/>
</dbReference>
<dbReference type="Proteomes" id="UP000199679">
    <property type="component" value="Chromosome I"/>
</dbReference>
<feature type="signal peptide" evidence="3">
    <location>
        <begin position="1"/>
        <end position="17"/>
    </location>
</feature>
<feature type="domain" description="Multidrug resistance protein MdtA-like alpha-helical hairpin" evidence="4">
    <location>
        <begin position="97"/>
        <end position="166"/>
    </location>
</feature>
<dbReference type="InterPro" id="IPR058627">
    <property type="entry name" value="MdtA-like_C"/>
</dbReference>
<dbReference type="Pfam" id="PF25967">
    <property type="entry name" value="RND-MFP_C"/>
    <property type="match status" value="1"/>
</dbReference>
<evidence type="ECO:0000256" key="3">
    <source>
        <dbReference type="SAM" id="SignalP"/>
    </source>
</evidence>
<dbReference type="Pfam" id="PF25944">
    <property type="entry name" value="Beta-barrel_RND"/>
    <property type="match status" value="1"/>
</dbReference>
<gene>
    <name evidence="8" type="ORF">SAMN05216490_2051</name>
</gene>
<dbReference type="Pfam" id="PF25917">
    <property type="entry name" value="BSH_RND"/>
    <property type="match status" value="1"/>
</dbReference>
<evidence type="ECO:0000256" key="2">
    <source>
        <dbReference type="ARBA" id="ARBA00009477"/>
    </source>
</evidence>
<comment type="similarity">
    <text evidence="2">Belongs to the membrane fusion protein (MFP) (TC 8.A.1) family.</text>
</comment>
<evidence type="ECO:0000259" key="5">
    <source>
        <dbReference type="Pfam" id="PF25917"/>
    </source>
</evidence>
<dbReference type="GO" id="GO:0030313">
    <property type="term" value="C:cell envelope"/>
    <property type="evidence" value="ECO:0007669"/>
    <property type="project" value="UniProtKB-SubCell"/>
</dbReference>
<feature type="domain" description="Multidrug resistance protein MdtA-like barrel-sandwich hybrid" evidence="5">
    <location>
        <begin position="57"/>
        <end position="194"/>
    </location>
</feature>
<dbReference type="Gene3D" id="1.10.287.470">
    <property type="entry name" value="Helix hairpin bin"/>
    <property type="match status" value="1"/>
</dbReference>
<dbReference type="PROSITE" id="PS51257">
    <property type="entry name" value="PROKAR_LIPOPROTEIN"/>
    <property type="match status" value="1"/>
</dbReference>
<dbReference type="OrthoDB" id="9801814at2"/>
<organism evidence="8 9">
    <name type="scientific">Mucilaginibacter mallensis</name>
    <dbReference type="NCBI Taxonomy" id="652787"/>
    <lineage>
        <taxon>Bacteria</taxon>
        <taxon>Pseudomonadati</taxon>
        <taxon>Bacteroidota</taxon>
        <taxon>Sphingobacteriia</taxon>
        <taxon>Sphingobacteriales</taxon>
        <taxon>Sphingobacteriaceae</taxon>
        <taxon>Mucilaginibacter</taxon>
    </lineage>
</organism>